<dbReference type="SUPFAM" id="SSF50969">
    <property type="entry name" value="YVTN repeat-like/Quinoprotein amine dehydrogenase"/>
    <property type="match status" value="1"/>
</dbReference>
<reference evidence="4" key="1">
    <citation type="journal article" date="2019" name="Int. J. Syst. Evol. Microbiol.">
        <title>The Global Catalogue of Microorganisms (GCM) 10K type strain sequencing project: providing services to taxonomists for standard genome sequencing and annotation.</title>
        <authorList>
            <consortium name="The Broad Institute Genomics Platform"/>
            <consortium name="The Broad Institute Genome Sequencing Center for Infectious Disease"/>
            <person name="Wu L."/>
            <person name="Ma J."/>
        </authorList>
    </citation>
    <scope>NUCLEOTIDE SEQUENCE [LARGE SCALE GENOMIC DNA]</scope>
    <source>
        <strain evidence="4">JCM 16021</strain>
    </source>
</reference>
<evidence type="ECO:0000313" key="3">
    <source>
        <dbReference type="EMBL" id="GAA2116458.1"/>
    </source>
</evidence>
<gene>
    <name evidence="3" type="ORF">GCM10009843_06670</name>
</gene>
<accession>A0ABP5JDF2</accession>
<keyword evidence="4" id="KW-1185">Reference proteome</keyword>
<evidence type="ECO:0000256" key="1">
    <source>
        <dbReference type="SAM" id="MobiDB-lite"/>
    </source>
</evidence>
<evidence type="ECO:0000313" key="4">
    <source>
        <dbReference type="Proteomes" id="UP001500575"/>
    </source>
</evidence>
<sequence length="331" mass="34856">MKSPSWRPLAALITTALITTALLGSTVSPAAAAPEKIVLSKLSKGAAPATPYVVGQVLVDGEISVDLPKGVTRIVGKVLDGYLVQGYDSKRDKEVVVRVTPQGARKTLVRGGSLSDATLSDDGTSFVASKSSRSPRPTGSTVLRRYDAGTGDVTLKTQIDGYGRVLDYDGSVAIVGGSAPVGTQAWDVLGNKTVRVLEQAGYEADLATDRLATFTKDPYQGGCTAVSRLSNPSKVVWRSCAEAVEAWSPDGTRIATTHILADGIGPNRFTLRKISGRKLGVYDAPAYFGRIWFEDGTHVLADTFAKTKGAVVRCDSGGCERATAIKAHKTP</sequence>
<keyword evidence="2" id="KW-0732">Signal</keyword>
<protein>
    <recommendedName>
        <fullName evidence="5">Secreted protein</fullName>
    </recommendedName>
</protein>
<evidence type="ECO:0008006" key="5">
    <source>
        <dbReference type="Google" id="ProtNLM"/>
    </source>
</evidence>
<evidence type="ECO:0000256" key="2">
    <source>
        <dbReference type="SAM" id="SignalP"/>
    </source>
</evidence>
<feature type="region of interest" description="Disordered" evidence="1">
    <location>
        <begin position="123"/>
        <end position="142"/>
    </location>
</feature>
<comment type="caution">
    <text evidence="3">The sequence shown here is derived from an EMBL/GenBank/DDBJ whole genome shotgun (WGS) entry which is preliminary data.</text>
</comment>
<feature type="chain" id="PRO_5047166773" description="Secreted protein" evidence="2">
    <location>
        <begin position="33"/>
        <end position="331"/>
    </location>
</feature>
<proteinExistence type="predicted"/>
<name>A0ABP5JDF2_9ACTN</name>
<feature type="compositionally biased region" description="Polar residues" evidence="1">
    <location>
        <begin position="123"/>
        <end position="141"/>
    </location>
</feature>
<feature type="signal peptide" evidence="2">
    <location>
        <begin position="1"/>
        <end position="32"/>
    </location>
</feature>
<organism evidence="3 4">
    <name type="scientific">Nocardioides bigeumensis</name>
    <dbReference type="NCBI Taxonomy" id="433657"/>
    <lineage>
        <taxon>Bacteria</taxon>
        <taxon>Bacillati</taxon>
        <taxon>Actinomycetota</taxon>
        <taxon>Actinomycetes</taxon>
        <taxon>Propionibacteriales</taxon>
        <taxon>Nocardioidaceae</taxon>
        <taxon>Nocardioides</taxon>
    </lineage>
</organism>
<dbReference type="RefSeq" id="WP_344302196.1">
    <property type="nucleotide sequence ID" value="NZ_BAAAQQ010000002.1"/>
</dbReference>
<dbReference type="InterPro" id="IPR011044">
    <property type="entry name" value="Quino_amine_DH_bsu"/>
</dbReference>
<dbReference type="EMBL" id="BAAAQQ010000002">
    <property type="protein sequence ID" value="GAA2116458.1"/>
    <property type="molecule type" value="Genomic_DNA"/>
</dbReference>
<dbReference type="Proteomes" id="UP001500575">
    <property type="component" value="Unassembled WGS sequence"/>
</dbReference>